<dbReference type="PROSITE" id="PS51257">
    <property type="entry name" value="PROKAR_LIPOPROTEIN"/>
    <property type="match status" value="1"/>
</dbReference>
<reference evidence="3 4" key="1">
    <citation type="submission" date="2021-01" db="EMBL/GenBank/DDBJ databases">
        <title>Actinoplanes sp. nov. LDG1-01 isolated from lichen.</title>
        <authorList>
            <person name="Saeng-In P."/>
            <person name="Phongsopitanun W."/>
            <person name="Kanchanasin P."/>
            <person name="Yuki M."/>
            <person name="Kudo T."/>
            <person name="Ohkuma M."/>
            <person name="Tanasupawat S."/>
        </authorList>
    </citation>
    <scope>NUCLEOTIDE SEQUENCE [LARGE SCALE GENOMIC DNA]</scope>
    <source>
        <strain evidence="3 4">LDG1-01</strain>
    </source>
</reference>
<organism evidence="3 4">
    <name type="scientific">Paractinoplanes lichenicola</name>
    <dbReference type="NCBI Taxonomy" id="2802976"/>
    <lineage>
        <taxon>Bacteria</taxon>
        <taxon>Bacillati</taxon>
        <taxon>Actinomycetota</taxon>
        <taxon>Actinomycetes</taxon>
        <taxon>Micromonosporales</taxon>
        <taxon>Micromonosporaceae</taxon>
        <taxon>Paractinoplanes</taxon>
    </lineage>
</organism>
<protein>
    <recommendedName>
        <fullName evidence="2">SGNH domain-containing protein</fullName>
    </recommendedName>
</protein>
<feature type="chain" id="PRO_5046384879" description="SGNH domain-containing protein" evidence="1">
    <location>
        <begin position="29"/>
        <end position="327"/>
    </location>
</feature>
<keyword evidence="4" id="KW-1185">Reference proteome</keyword>
<evidence type="ECO:0000256" key="1">
    <source>
        <dbReference type="SAM" id="SignalP"/>
    </source>
</evidence>
<dbReference type="RefSeq" id="WP_203078675.1">
    <property type="nucleotide sequence ID" value="NZ_JAENHO010000026.1"/>
</dbReference>
<sequence>MRSLELTRTVRLSLLVAVLSVLAGCAAAVPPPPRVAEKPPAPKVELATVLAAVAKASSVRVLPADLTPSLATSGDDIGFDNERCEAGPRADRIDACVFGDRAAATDVVLYGDSHAGMWLPALAEIADRLHWRLQFYGKPGCPALPITVWNQQERRPFGECARFRDFVTGQVAVTRPELVIVTNGSFSQKRGPDQLITAADWSAGLTQTLRTLRRSAGSVVVLGTIPVLDASAPECLAAHQRDIAACSTPRKVATARTWNAADQTAAAATGSGYISVLPWLCTATCPAVIGNVTVYRNRFYLSGTYARMLNGVLEDALLERFPSNAVP</sequence>
<gene>
    <name evidence="3" type="ORF">JKJ07_48460</name>
</gene>
<dbReference type="SUPFAM" id="SSF52266">
    <property type="entry name" value="SGNH hydrolase"/>
    <property type="match status" value="1"/>
</dbReference>
<feature type="domain" description="SGNH" evidence="2">
    <location>
        <begin position="84"/>
        <end position="313"/>
    </location>
</feature>
<dbReference type="InterPro" id="IPR043968">
    <property type="entry name" value="SGNH"/>
</dbReference>
<evidence type="ECO:0000313" key="3">
    <source>
        <dbReference type="EMBL" id="MBL7262131.1"/>
    </source>
</evidence>
<proteinExistence type="predicted"/>
<dbReference type="Pfam" id="PF19040">
    <property type="entry name" value="SGNH"/>
    <property type="match status" value="1"/>
</dbReference>
<dbReference type="EMBL" id="JAENHO010000026">
    <property type="protein sequence ID" value="MBL7262131.1"/>
    <property type="molecule type" value="Genomic_DNA"/>
</dbReference>
<evidence type="ECO:0000259" key="2">
    <source>
        <dbReference type="Pfam" id="PF19040"/>
    </source>
</evidence>
<comment type="caution">
    <text evidence="3">The sequence shown here is derived from an EMBL/GenBank/DDBJ whole genome shotgun (WGS) entry which is preliminary data.</text>
</comment>
<keyword evidence="1" id="KW-0732">Signal</keyword>
<name>A0ABS1W5X0_9ACTN</name>
<dbReference type="Proteomes" id="UP000598996">
    <property type="component" value="Unassembled WGS sequence"/>
</dbReference>
<accession>A0ABS1W5X0</accession>
<feature type="signal peptide" evidence="1">
    <location>
        <begin position="1"/>
        <end position="28"/>
    </location>
</feature>
<evidence type="ECO:0000313" key="4">
    <source>
        <dbReference type="Proteomes" id="UP000598996"/>
    </source>
</evidence>